<organism evidence="1 2">
    <name type="scientific">Plebeiibacterium sediminum</name>
    <dbReference type="NCBI Taxonomy" id="2992112"/>
    <lineage>
        <taxon>Bacteria</taxon>
        <taxon>Pseudomonadati</taxon>
        <taxon>Bacteroidota</taxon>
        <taxon>Bacteroidia</taxon>
        <taxon>Marinilabiliales</taxon>
        <taxon>Marinilabiliaceae</taxon>
        <taxon>Plebeiibacterium</taxon>
    </lineage>
</organism>
<dbReference type="EMBL" id="JAPDPJ010000001">
    <property type="protein sequence ID" value="MCW3785034.1"/>
    <property type="molecule type" value="Genomic_DNA"/>
</dbReference>
<protein>
    <submittedName>
        <fullName evidence="1">DUF4907 domain-containing protein</fullName>
    </submittedName>
</protein>
<dbReference type="Proteomes" id="UP001209229">
    <property type="component" value="Unassembled WGS sequence"/>
</dbReference>
<dbReference type="AlphaFoldDB" id="A0AAE3M1K8"/>
<gene>
    <name evidence="1" type="ORF">OM075_01080</name>
</gene>
<proteinExistence type="predicted"/>
<sequence length="106" mass="12094">MKTKTNTLIFFLLSVCLFSCKPKQKDTNIEYLTFEVNNGWGYDIKINGKTFIHQDVIPAINKSIPFNSKEDAEKVAKLIVEKIKKKQMPPAVSKEEMQKLGINTDS</sequence>
<name>A0AAE3M1K8_9BACT</name>
<evidence type="ECO:0000313" key="1">
    <source>
        <dbReference type="EMBL" id="MCW3785034.1"/>
    </source>
</evidence>
<dbReference type="RefSeq" id="WP_301188605.1">
    <property type="nucleotide sequence ID" value="NZ_JAPDPJ010000001.1"/>
</dbReference>
<dbReference type="Pfam" id="PF16250">
    <property type="entry name" value="DUF4907"/>
    <property type="match status" value="1"/>
</dbReference>
<reference evidence="1" key="1">
    <citation type="submission" date="2022-10" db="EMBL/GenBank/DDBJ databases">
        <authorList>
            <person name="Yu W.X."/>
        </authorList>
    </citation>
    <scope>NUCLEOTIDE SEQUENCE</scope>
    <source>
        <strain evidence="1">AAT</strain>
    </source>
</reference>
<dbReference type="InterPro" id="IPR032593">
    <property type="entry name" value="DUF4907"/>
</dbReference>
<accession>A0AAE3M1K8</accession>
<evidence type="ECO:0000313" key="2">
    <source>
        <dbReference type="Proteomes" id="UP001209229"/>
    </source>
</evidence>
<comment type="caution">
    <text evidence="1">The sequence shown here is derived from an EMBL/GenBank/DDBJ whole genome shotgun (WGS) entry which is preliminary data.</text>
</comment>
<keyword evidence="2" id="KW-1185">Reference proteome</keyword>